<keyword evidence="1" id="KW-0732">Signal</keyword>
<evidence type="ECO:0000259" key="3">
    <source>
        <dbReference type="Pfam" id="PF22141"/>
    </source>
</evidence>
<sequence length="469" mass="49803">MGLGRVVASVGRSARTICCVALACLLWLPAAPPGWAQDRLTVALYPYVPRLAQFESAIRDAWAAKHPDVALTFADDWDGGYSDNPNDAYDVFVFDAMYFHYFRTQGYLDALAPDEIDDLDDLVAYARQGLEVDGSYYAVPLLGCGNMLFYHENNVALAAAETLGAVKAALGTCTYTSQVPPGPMGLTVDMAGGTTNATLYLDALHSDSGTYPPPLTPELDDEAIGDMRDMIRMASFYNATAEFPGAYDRQVEFSDGYGEATVGFTESLSQMSAETRATIAFKPLPISDQTGNPPLFYADVIAVNTKAEARGTRALAVDLVNVMAATDTVVAATGPAEPGGTPQYLMVNRTSAFEALAAIDPLYTPLHKLITDYDPLLFSLGADARTWVADNKAPIRAAVRANYACGCDYPSGQPIADNDDAQDICPGVCADHGAWTGQWTNQPPAAEGGSVCGCTVCPVAQAAQATGAR</sequence>
<dbReference type="Gene3D" id="3.40.190.10">
    <property type="entry name" value="Periplasmic binding protein-like II"/>
    <property type="match status" value="2"/>
</dbReference>
<accession>A0A4R2PTP2</accession>
<feature type="signal peptide" evidence="1">
    <location>
        <begin position="1"/>
        <end position="36"/>
    </location>
</feature>
<evidence type="ECO:0000256" key="1">
    <source>
        <dbReference type="SAM" id="SignalP"/>
    </source>
</evidence>
<dbReference type="EMBL" id="SLXO01000001">
    <property type="protein sequence ID" value="TCP38514.1"/>
    <property type="molecule type" value="Genomic_DNA"/>
</dbReference>
<dbReference type="InterPro" id="IPR053754">
    <property type="entry name" value="OligoMan_bind_ChitinaseAct_sf"/>
</dbReference>
<organism evidence="4 5">
    <name type="scientific">Rhodothalassium salexigens DSM 2132</name>
    <dbReference type="NCBI Taxonomy" id="1188247"/>
    <lineage>
        <taxon>Bacteria</taxon>
        <taxon>Pseudomonadati</taxon>
        <taxon>Pseudomonadota</taxon>
        <taxon>Alphaproteobacteria</taxon>
        <taxon>Rhodothalassiales</taxon>
        <taxon>Rhodothalassiaceae</taxon>
        <taxon>Rhodothalassium</taxon>
    </lineage>
</organism>
<dbReference type="Proteomes" id="UP000295399">
    <property type="component" value="Unassembled WGS sequence"/>
</dbReference>
<dbReference type="AlphaFoldDB" id="A0A4R2PTP2"/>
<reference evidence="4 5" key="1">
    <citation type="submission" date="2019-03" db="EMBL/GenBank/DDBJ databases">
        <title>Genomic Encyclopedia of Type Strains, Phase IV (KMG-IV): sequencing the most valuable type-strain genomes for metagenomic binning, comparative biology and taxonomic classification.</title>
        <authorList>
            <person name="Goeker M."/>
        </authorList>
    </citation>
    <scope>NUCLEOTIDE SEQUENCE [LARGE SCALE GENOMIC DNA]</scope>
    <source>
        <strain evidence="4 5">DSM 2132</strain>
    </source>
</reference>
<protein>
    <submittedName>
        <fullName evidence="4">Carbohydrate ABC transporter substrate-binding protein (CUT1 family)</fullName>
    </submittedName>
</protein>
<dbReference type="InterPro" id="IPR021992">
    <property type="entry name" value="MVL"/>
</dbReference>
<dbReference type="SUPFAM" id="SSF53850">
    <property type="entry name" value="Periplasmic binding protein-like II"/>
    <property type="match status" value="1"/>
</dbReference>
<feature type="chain" id="PRO_5020797860" evidence="1">
    <location>
        <begin position="37"/>
        <end position="469"/>
    </location>
</feature>
<dbReference type="OrthoDB" id="2512181at2"/>
<dbReference type="Gene3D" id="3.30.1490.230">
    <property type="match status" value="1"/>
</dbReference>
<proteinExistence type="predicted"/>
<keyword evidence="5" id="KW-1185">Reference proteome</keyword>
<dbReference type="NCBIfam" id="TIGR04541">
    <property type="entry name" value="thiaminase_BcmE"/>
    <property type="match status" value="1"/>
</dbReference>
<feature type="domain" description="Thiaminase-1 insert" evidence="3">
    <location>
        <begin position="146"/>
        <end position="287"/>
    </location>
</feature>
<comment type="caution">
    <text evidence="4">The sequence shown here is derived from an EMBL/GenBank/DDBJ whole genome shotgun (WGS) entry which is preliminary data.</text>
</comment>
<evidence type="ECO:0000259" key="2">
    <source>
        <dbReference type="Pfam" id="PF12151"/>
    </source>
</evidence>
<name>A0A4R2PTP2_RHOSA</name>
<dbReference type="InterPro" id="IPR030901">
    <property type="entry name" value="Thiaminase_BcmE"/>
</dbReference>
<dbReference type="InParanoid" id="A0A4R2PTP2"/>
<evidence type="ECO:0000313" key="4">
    <source>
        <dbReference type="EMBL" id="TCP38514.1"/>
    </source>
</evidence>
<dbReference type="Pfam" id="PF12151">
    <property type="entry name" value="MVL"/>
    <property type="match status" value="1"/>
</dbReference>
<dbReference type="RefSeq" id="WP_132706992.1">
    <property type="nucleotide sequence ID" value="NZ_JACIGF010000001.1"/>
</dbReference>
<dbReference type="Pfam" id="PF22141">
    <property type="entry name" value="Thiaminase-1_dom"/>
    <property type="match status" value="1"/>
</dbReference>
<dbReference type="InterPro" id="IPR054393">
    <property type="entry name" value="Thiaminase-1_dom"/>
</dbReference>
<evidence type="ECO:0000313" key="5">
    <source>
        <dbReference type="Proteomes" id="UP000295399"/>
    </source>
</evidence>
<gene>
    <name evidence="4" type="ORF">EV659_101418</name>
</gene>
<feature type="domain" description="Mannan-binding protein" evidence="2">
    <location>
        <begin position="418"/>
        <end position="454"/>
    </location>
</feature>